<dbReference type="GO" id="GO:0000166">
    <property type="term" value="F:nucleotide binding"/>
    <property type="evidence" value="ECO:0007669"/>
    <property type="project" value="UniProtKB-KW"/>
</dbReference>
<evidence type="ECO:0000256" key="7">
    <source>
        <dbReference type="ARBA" id="ARBA00022490"/>
    </source>
</evidence>
<dbReference type="OrthoDB" id="417175at2759"/>
<dbReference type="PANTHER" id="PTHR20884:SF8">
    <property type="entry name" value="GDP-D-GLUCOSE PHOSPHORYLASE 1"/>
    <property type="match status" value="1"/>
</dbReference>
<comment type="subcellular location">
    <subcellularLocation>
        <location evidence="3">Cytoplasm</location>
    </subcellularLocation>
</comment>
<dbReference type="InterPro" id="IPR058866">
    <property type="entry name" value="GDPGP1_N"/>
</dbReference>
<dbReference type="GO" id="GO:0006006">
    <property type="term" value="P:glucose metabolic process"/>
    <property type="evidence" value="ECO:0007669"/>
    <property type="project" value="TreeGrafter"/>
</dbReference>
<name>A0A836C347_9CHLO</name>
<comment type="caution">
    <text evidence="16">The sequence shown here is derived from an EMBL/GenBank/DDBJ whole genome shotgun (WGS) entry which is preliminary data.</text>
</comment>
<comment type="similarity">
    <text evidence="4">Belongs to the GDPGP1 family.</text>
</comment>
<evidence type="ECO:0000256" key="5">
    <source>
        <dbReference type="ARBA" id="ARBA00012507"/>
    </source>
</evidence>
<evidence type="ECO:0000256" key="1">
    <source>
        <dbReference type="ARBA" id="ARBA00000063"/>
    </source>
</evidence>
<evidence type="ECO:0000256" key="6">
    <source>
        <dbReference type="ARBA" id="ARBA00018857"/>
    </source>
</evidence>
<dbReference type="Pfam" id="PF26217">
    <property type="entry name" value="GDPGP1_N"/>
    <property type="match status" value="1"/>
</dbReference>
<evidence type="ECO:0000313" key="17">
    <source>
        <dbReference type="Proteomes" id="UP000612055"/>
    </source>
</evidence>
<evidence type="ECO:0000256" key="4">
    <source>
        <dbReference type="ARBA" id="ARBA00006451"/>
    </source>
</evidence>
<dbReference type="InterPro" id="IPR058865">
    <property type="entry name" value="GDPGP1_C"/>
</dbReference>
<dbReference type="GO" id="GO:0080048">
    <property type="term" value="F:GDP-D-glucose phosphorylase activity"/>
    <property type="evidence" value="ECO:0007669"/>
    <property type="project" value="UniProtKB-EC"/>
</dbReference>
<evidence type="ECO:0000259" key="15">
    <source>
        <dbReference type="Pfam" id="PF26217"/>
    </source>
</evidence>
<protein>
    <recommendedName>
        <fullName evidence="6">GDP-D-glucose phosphorylase 1</fullName>
        <ecNumber evidence="5">2.7.7.78</ecNumber>
    </recommendedName>
</protein>
<keyword evidence="10" id="KW-0548">Nucleotidyltransferase</keyword>
<feature type="domain" description="GDPGP1-like C-terminal" evidence="14">
    <location>
        <begin position="417"/>
        <end position="550"/>
    </location>
</feature>
<feature type="region of interest" description="Disordered" evidence="13">
    <location>
        <begin position="164"/>
        <end position="184"/>
    </location>
</feature>
<evidence type="ECO:0000313" key="16">
    <source>
        <dbReference type="EMBL" id="KAG2497289.1"/>
    </source>
</evidence>
<evidence type="ECO:0000256" key="11">
    <source>
        <dbReference type="ARBA" id="ARBA00022741"/>
    </source>
</evidence>
<dbReference type="PANTHER" id="PTHR20884">
    <property type="entry name" value="GDP-D-GLUCOSE PHOSPHORYLASE 1"/>
    <property type="match status" value="1"/>
</dbReference>
<proteinExistence type="inferred from homology"/>
<evidence type="ECO:0000259" key="14">
    <source>
        <dbReference type="Pfam" id="PF26216"/>
    </source>
</evidence>
<dbReference type="GO" id="GO:0005085">
    <property type="term" value="F:guanyl-nucleotide exchange factor activity"/>
    <property type="evidence" value="ECO:0007669"/>
    <property type="project" value="UniProtKB-KW"/>
</dbReference>
<comment type="function">
    <text evidence="2">Specific and highly efficient GDP-D-glucose phosphorylase regulating the levels of GDP-D-glucose in cells.</text>
</comment>
<evidence type="ECO:0000256" key="3">
    <source>
        <dbReference type="ARBA" id="ARBA00004496"/>
    </source>
</evidence>
<evidence type="ECO:0000256" key="9">
    <source>
        <dbReference type="ARBA" id="ARBA00022679"/>
    </source>
</evidence>
<dbReference type="AlphaFoldDB" id="A0A836C347"/>
<evidence type="ECO:0000256" key="8">
    <source>
        <dbReference type="ARBA" id="ARBA00022658"/>
    </source>
</evidence>
<evidence type="ECO:0000256" key="10">
    <source>
        <dbReference type="ARBA" id="ARBA00022695"/>
    </source>
</evidence>
<sequence length="568" mass="60163">MASVAAPVIHDLFRRRSLEKAPPAPAADTTIAQCAEAYLPLYTFAAYGADGNDADVVPRKLVRVDSIPEVPDYFAQPRCDSPPAFELNMPYMGMDGAMDVDGGMGFAKPKTLAGSSSFNNLPLLAHEPASVVAARGLPSLDEDLAVVPDCGASAPTAFEQRSVRSAAAHTQPRRNSSDVALGAPARGGSGRGLLEAAVTTLWEDRADRGLFRYDVSQCTTRVIPGRLGFVAQLNEGRATKKRPTEFSMDRVLQPFDPARFHFCKASLTEVLLAFVPIAAASDAAAAPRLSAPAAPLAAAAADAGAVSDPAAPSLVLINVSPIEENHVLLVPRVTERLPQALAPDTVLLALQFASQLRSPTFRVGYNSLGAYATINHLHFHAYHLPLAFPVETAATEPLPGALAAPLASALRKRRLPAVRVSRLVDYPVRGWVAEADGPVGPALEALAAVVGEAALRMQAANQPFNLFISDQGRRVFVLPQCYAERQAAGVVPAELLDTGVNPASFEIAGHMVLKRAEDFEGATEEWATRLLAGVSLEEERFVALARACFGVEGAGAAASYAEEFCMMQ</sequence>
<dbReference type="GO" id="GO:0005737">
    <property type="term" value="C:cytoplasm"/>
    <property type="evidence" value="ECO:0007669"/>
    <property type="project" value="UniProtKB-SubCell"/>
</dbReference>
<accession>A0A836C347</accession>
<keyword evidence="17" id="KW-1185">Reference proteome</keyword>
<evidence type="ECO:0000256" key="2">
    <source>
        <dbReference type="ARBA" id="ARBA00003049"/>
    </source>
</evidence>
<dbReference type="Proteomes" id="UP000612055">
    <property type="component" value="Unassembled WGS sequence"/>
</dbReference>
<gene>
    <name evidence="16" type="ORF">HYH03_004872</name>
</gene>
<keyword evidence="11" id="KW-0547">Nucleotide-binding</keyword>
<keyword evidence="12" id="KW-0378">Hydrolase</keyword>
<dbReference type="InterPro" id="IPR026506">
    <property type="entry name" value="GDPGP"/>
</dbReference>
<feature type="domain" description="GDPGP1-like N-terminal" evidence="15">
    <location>
        <begin position="194"/>
        <end position="382"/>
    </location>
</feature>
<comment type="catalytic activity">
    <reaction evidence="1">
        <text>GDP-alpha-D-glucose + phosphate = alpha-D-glucose 1-phosphate + GDP + H(+)</text>
        <dbReference type="Rhea" id="RHEA:30387"/>
        <dbReference type="ChEBI" id="CHEBI:15378"/>
        <dbReference type="ChEBI" id="CHEBI:43474"/>
        <dbReference type="ChEBI" id="CHEBI:58189"/>
        <dbReference type="ChEBI" id="CHEBI:58601"/>
        <dbReference type="ChEBI" id="CHEBI:62230"/>
        <dbReference type="EC" id="2.7.7.78"/>
    </reaction>
</comment>
<dbReference type="EC" id="2.7.7.78" evidence="5"/>
<evidence type="ECO:0000256" key="12">
    <source>
        <dbReference type="ARBA" id="ARBA00022801"/>
    </source>
</evidence>
<dbReference type="EMBL" id="JAEHOE010000015">
    <property type="protein sequence ID" value="KAG2497289.1"/>
    <property type="molecule type" value="Genomic_DNA"/>
</dbReference>
<dbReference type="GO" id="GO:0016787">
    <property type="term" value="F:hydrolase activity"/>
    <property type="evidence" value="ECO:0007669"/>
    <property type="project" value="UniProtKB-KW"/>
</dbReference>
<reference evidence="16" key="1">
    <citation type="journal article" date="2020" name="bioRxiv">
        <title>Comparative genomics of Chlamydomonas.</title>
        <authorList>
            <person name="Craig R.J."/>
            <person name="Hasan A.R."/>
            <person name="Ness R.W."/>
            <person name="Keightley P.D."/>
        </authorList>
    </citation>
    <scope>NUCLEOTIDE SEQUENCE</scope>
    <source>
        <strain evidence="16">CCAP 11/70</strain>
    </source>
</reference>
<keyword evidence="9" id="KW-0808">Transferase</keyword>
<evidence type="ECO:0000256" key="13">
    <source>
        <dbReference type="SAM" id="MobiDB-lite"/>
    </source>
</evidence>
<dbReference type="Pfam" id="PF26216">
    <property type="entry name" value="GDPGP1_C"/>
    <property type="match status" value="1"/>
</dbReference>
<keyword evidence="8" id="KW-0344">Guanine-nucleotide releasing factor</keyword>
<keyword evidence="7" id="KW-0963">Cytoplasm</keyword>
<organism evidence="16 17">
    <name type="scientific">Edaphochlamys debaryana</name>
    <dbReference type="NCBI Taxonomy" id="47281"/>
    <lineage>
        <taxon>Eukaryota</taxon>
        <taxon>Viridiplantae</taxon>
        <taxon>Chlorophyta</taxon>
        <taxon>core chlorophytes</taxon>
        <taxon>Chlorophyceae</taxon>
        <taxon>CS clade</taxon>
        <taxon>Chlamydomonadales</taxon>
        <taxon>Chlamydomonadales incertae sedis</taxon>
        <taxon>Edaphochlamys</taxon>
    </lineage>
</organism>